<keyword evidence="12" id="KW-1185">Reference proteome</keyword>
<dbReference type="InterPro" id="IPR027005">
    <property type="entry name" value="PMT-like"/>
</dbReference>
<evidence type="ECO:0000256" key="6">
    <source>
        <dbReference type="ARBA" id="ARBA00022692"/>
    </source>
</evidence>
<dbReference type="PANTHER" id="PTHR10050">
    <property type="entry name" value="DOLICHYL-PHOSPHATE-MANNOSE--PROTEIN MANNOSYLTRANSFERASE"/>
    <property type="match status" value="1"/>
</dbReference>
<keyword evidence="6 9" id="KW-0812">Transmembrane</keyword>
<gene>
    <name evidence="11" type="ORF">HNY73_006611</name>
</gene>
<dbReference type="InterPro" id="IPR003342">
    <property type="entry name" value="ArnT-like_N"/>
</dbReference>
<dbReference type="PANTHER" id="PTHR10050:SF51">
    <property type="entry name" value="PROTEIN O-MANNOSYL-TRANSFERASE 1"/>
    <property type="match status" value="1"/>
</dbReference>
<comment type="subcellular location">
    <subcellularLocation>
        <location evidence="1">Endomembrane system</location>
        <topology evidence="1">Multi-pass membrane protein</topology>
    </subcellularLocation>
</comment>
<dbReference type="Pfam" id="PF02366">
    <property type="entry name" value="PMT"/>
    <property type="match status" value="1"/>
</dbReference>
<dbReference type="Proteomes" id="UP000807504">
    <property type="component" value="Unassembled WGS sequence"/>
</dbReference>
<evidence type="ECO:0000256" key="2">
    <source>
        <dbReference type="ARBA" id="ARBA00004922"/>
    </source>
</evidence>
<evidence type="ECO:0000256" key="7">
    <source>
        <dbReference type="ARBA" id="ARBA00022989"/>
    </source>
</evidence>
<comment type="similarity">
    <text evidence="3">Belongs to the glycosyltransferase 39 family.</text>
</comment>
<feature type="transmembrane region" description="Helical" evidence="9">
    <location>
        <begin position="101"/>
        <end position="123"/>
    </location>
</feature>
<dbReference type="AlphaFoldDB" id="A0A8T0FIC5"/>
<evidence type="ECO:0000256" key="4">
    <source>
        <dbReference type="ARBA" id="ARBA00022676"/>
    </source>
</evidence>
<evidence type="ECO:0000256" key="9">
    <source>
        <dbReference type="SAM" id="Phobius"/>
    </source>
</evidence>
<feature type="domain" description="ArnT-like N-terminal" evidence="10">
    <location>
        <begin position="50"/>
        <end position="106"/>
    </location>
</feature>
<sequence length="148" mass="17233">MLTKKKALQVKEANLDSFSDEEEDLPSAFFNKNVKPPAFHFEIDAAALTMFVIAICTRMWRLEDPKSIVFDELHYGKFASMYMKRTFFFDSHPPLGKQLELLLVTLLGLMVMHSLIALVEIILNMFQFELYVLFLHFLAVYLSQQFIT</sequence>
<keyword evidence="8 9" id="KW-0472">Membrane</keyword>
<keyword evidence="7 9" id="KW-1133">Transmembrane helix</keyword>
<reference evidence="11" key="2">
    <citation type="submission" date="2020-06" db="EMBL/GenBank/DDBJ databases">
        <authorList>
            <person name="Sheffer M."/>
        </authorList>
    </citation>
    <scope>NUCLEOTIDE SEQUENCE</scope>
</reference>
<dbReference type="GO" id="GO:0004169">
    <property type="term" value="F:dolichyl-phosphate-mannose-protein mannosyltransferase activity"/>
    <property type="evidence" value="ECO:0007669"/>
    <property type="project" value="TreeGrafter"/>
</dbReference>
<accession>A0A8T0FIC5</accession>
<feature type="transmembrane region" description="Helical" evidence="9">
    <location>
        <begin position="130"/>
        <end position="147"/>
    </location>
</feature>
<dbReference type="GO" id="GO:0016020">
    <property type="term" value="C:membrane"/>
    <property type="evidence" value="ECO:0007669"/>
    <property type="project" value="InterPro"/>
</dbReference>
<evidence type="ECO:0000256" key="3">
    <source>
        <dbReference type="ARBA" id="ARBA00007222"/>
    </source>
</evidence>
<name>A0A8T0FIC5_ARGBR</name>
<evidence type="ECO:0000256" key="5">
    <source>
        <dbReference type="ARBA" id="ARBA00022679"/>
    </source>
</evidence>
<comment type="caution">
    <text evidence="11">The sequence shown here is derived from an EMBL/GenBank/DDBJ whole genome shotgun (WGS) entry which is preliminary data.</text>
</comment>
<organism evidence="11 12">
    <name type="scientific">Argiope bruennichi</name>
    <name type="common">Wasp spider</name>
    <name type="synonym">Aranea bruennichi</name>
    <dbReference type="NCBI Taxonomy" id="94029"/>
    <lineage>
        <taxon>Eukaryota</taxon>
        <taxon>Metazoa</taxon>
        <taxon>Ecdysozoa</taxon>
        <taxon>Arthropoda</taxon>
        <taxon>Chelicerata</taxon>
        <taxon>Arachnida</taxon>
        <taxon>Araneae</taxon>
        <taxon>Araneomorphae</taxon>
        <taxon>Entelegynae</taxon>
        <taxon>Araneoidea</taxon>
        <taxon>Araneidae</taxon>
        <taxon>Argiope</taxon>
    </lineage>
</organism>
<protein>
    <submittedName>
        <fullName evidence="11">Protein O-mannosyltransferase 1 like protein</fullName>
    </submittedName>
</protein>
<proteinExistence type="inferred from homology"/>
<evidence type="ECO:0000313" key="11">
    <source>
        <dbReference type="EMBL" id="KAF8788583.1"/>
    </source>
</evidence>
<dbReference type="GO" id="GO:0005783">
    <property type="term" value="C:endoplasmic reticulum"/>
    <property type="evidence" value="ECO:0007669"/>
    <property type="project" value="TreeGrafter"/>
</dbReference>
<evidence type="ECO:0000313" key="12">
    <source>
        <dbReference type="Proteomes" id="UP000807504"/>
    </source>
</evidence>
<keyword evidence="5" id="KW-0808">Transferase</keyword>
<reference evidence="11" key="1">
    <citation type="journal article" date="2020" name="bioRxiv">
        <title>Chromosome-level reference genome of the European wasp spider Argiope bruennichi: a resource for studies on range expansion and evolutionary adaptation.</title>
        <authorList>
            <person name="Sheffer M.M."/>
            <person name="Hoppe A."/>
            <person name="Krehenwinkel H."/>
            <person name="Uhl G."/>
            <person name="Kuss A.W."/>
            <person name="Jensen L."/>
            <person name="Jensen C."/>
            <person name="Gillespie R.G."/>
            <person name="Hoff K.J."/>
            <person name="Prost S."/>
        </authorList>
    </citation>
    <scope>NUCLEOTIDE SEQUENCE</scope>
</reference>
<comment type="pathway">
    <text evidence="2">Protein modification; protein glycosylation.</text>
</comment>
<evidence type="ECO:0000256" key="8">
    <source>
        <dbReference type="ARBA" id="ARBA00023136"/>
    </source>
</evidence>
<feature type="transmembrane region" description="Helical" evidence="9">
    <location>
        <begin position="41"/>
        <end position="60"/>
    </location>
</feature>
<evidence type="ECO:0000256" key="1">
    <source>
        <dbReference type="ARBA" id="ARBA00004127"/>
    </source>
</evidence>
<dbReference type="EMBL" id="JABXBU010000012">
    <property type="protein sequence ID" value="KAF8788583.1"/>
    <property type="molecule type" value="Genomic_DNA"/>
</dbReference>
<evidence type="ECO:0000259" key="10">
    <source>
        <dbReference type="Pfam" id="PF02366"/>
    </source>
</evidence>
<keyword evidence="4" id="KW-0328">Glycosyltransferase</keyword>